<dbReference type="AlphaFoldDB" id="A0A7Z0CM41"/>
<protein>
    <recommendedName>
        <fullName evidence="5">Glycosyl hydrolase</fullName>
    </recommendedName>
</protein>
<dbReference type="InterPro" id="IPR036278">
    <property type="entry name" value="Sialidase_sf"/>
</dbReference>
<reference evidence="3 4" key="1">
    <citation type="submission" date="2020-07" db="EMBL/GenBank/DDBJ databases">
        <title>Sequencing the genomes of 1000 actinobacteria strains.</title>
        <authorList>
            <person name="Klenk H.-P."/>
        </authorList>
    </citation>
    <scope>NUCLEOTIDE SEQUENCE [LARGE SCALE GENOMIC DNA]</scope>
    <source>
        <strain evidence="3 4">DSM 15131</strain>
    </source>
</reference>
<keyword evidence="2" id="KW-0472">Membrane</keyword>
<gene>
    <name evidence="3" type="ORF">BJ993_000713</name>
</gene>
<evidence type="ECO:0000313" key="4">
    <source>
        <dbReference type="Proteomes" id="UP000562045"/>
    </source>
</evidence>
<sequence length="413" mass="42766">MTDVDQLFGDDAAVVARQAAEAATVPDFAVLARRGRARRTRRQVAAVGAAALAVAGVMGVVQVVGGEDTSGPPDPVGPGPTTTSDSTSEAALAAFVDGQDGPPLALAVAPGDTDAMATLWQDGEVRDVLAVTDDGFATRRLIELPSGSQVTAGPEGRFVVRRGWGDSSIALVSTDGREEAVRISGAEGPLAAGEVPVDTLDPDTAEHRLVAVGSDGTGHPVTAPDGLQQVTWFGLRLAGFASAADGIDYHWSDDGGTTWQRHHLSGSFLPGLVLTAVGQDHAVIEGGDGATLFPLDVVDRAPSATPADWTRTPIDVPDSHVTTTAAWLQDGEVRVLATRWDDIGQGFDAGVWRVVGDTLEPVASDQPGVTGNSDAAPLLVEYLDGPVLWVPGADGEVWRSADGGSHWERFATR</sequence>
<comment type="caution">
    <text evidence="3">The sequence shown here is derived from an EMBL/GenBank/DDBJ whole genome shotgun (WGS) entry which is preliminary data.</text>
</comment>
<feature type="transmembrane region" description="Helical" evidence="2">
    <location>
        <begin position="44"/>
        <end position="65"/>
    </location>
</feature>
<dbReference type="SUPFAM" id="SSF50939">
    <property type="entry name" value="Sialidases"/>
    <property type="match status" value="1"/>
</dbReference>
<dbReference type="RefSeq" id="WP_179647763.1">
    <property type="nucleotide sequence ID" value="NZ_JACBZM010000001.1"/>
</dbReference>
<proteinExistence type="predicted"/>
<organism evidence="3 4">
    <name type="scientific">Nocardioides aromaticivorans</name>
    <dbReference type="NCBI Taxonomy" id="200618"/>
    <lineage>
        <taxon>Bacteria</taxon>
        <taxon>Bacillati</taxon>
        <taxon>Actinomycetota</taxon>
        <taxon>Actinomycetes</taxon>
        <taxon>Propionibacteriales</taxon>
        <taxon>Nocardioidaceae</taxon>
        <taxon>Nocardioides</taxon>
    </lineage>
</organism>
<evidence type="ECO:0000256" key="1">
    <source>
        <dbReference type="SAM" id="MobiDB-lite"/>
    </source>
</evidence>
<name>A0A7Z0CM41_9ACTN</name>
<dbReference type="EMBL" id="JACBZM010000001">
    <property type="protein sequence ID" value="NYI43633.1"/>
    <property type="molecule type" value="Genomic_DNA"/>
</dbReference>
<keyword evidence="2" id="KW-0812">Transmembrane</keyword>
<feature type="region of interest" description="Disordered" evidence="1">
    <location>
        <begin position="65"/>
        <end position="87"/>
    </location>
</feature>
<dbReference type="Proteomes" id="UP000562045">
    <property type="component" value="Unassembled WGS sequence"/>
</dbReference>
<evidence type="ECO:0008006" key="5">
    <source>
        <dbReference type="Google" id="ProtNLM"/>
    </source>
</evidence>
<accession>A0A7Z0CM41</accession>
<evidence type="ECO:0000256" key="2">
    <source>
        <dbReference type="SAM" id="Phobius"/>
    </source>
</evidence>
<keyword evidence="2" id="KW-1133">Transmembrane helix</keyword>
<evidence type="ECO:0000313" key="3">
    <source>
        <dbReference type="EMBL" id="NYI43633.1"/>
    </source>
</evidence>